<sequence>MKNNITINNVELLINNNFKEKPIFDTQIVDNYNSLQICLMISRKWDSWNKIIVFGKSISLNEDDERIIKDETQLKKLDEMYQQYLNNEISSTKIIKLYIDTTEIKKNQLPSSLSDYLQSIFEPTNIE</sequence>
<evidence type="ECO:0000313" key="2">
    <source>
        <dbReference type="Proteomes" id="UP001152885"/>
    </source>
</evidence>
<comment type="caution">
    <text evidence="1">The sequence shown here is derived from an EMBL/GenBank/DDBJ whole genome shotgun (WGS) entry which is preliminary data.</text>
</comment>
<dbReference type="EMBL" id="CANTUO010000001">
    <property type="protein sequence ID" value="CAI5756675.1"/>
    <property type="molecule type" value="Genomic_DNA"/>
</dbReference>
<dbReference type="OrthoDB" id="4022983at2759"/>
<name>A0A9W4TUM6_9ASCO</name>
<reference evidence="1" key="1">
    <citation type="submission" date="2022-12" db="EMBL/GenBank/DDBJ databases">
        <authorList>
            <person name="Brejova B."/>
        </authorList>
    </citation>
    <scope>NUCLEOTIDE SEQUENCE</scope>
</reference>
<organism evidence="1 2">
    <name type="scientific">Candida verbasci</name>
    <dbReference type="NCBI Taxonomy" id="1227364"/>
    <lineage>
        <taxon>Eukaryota</taxon>
        <taxon>Fungi</taxon>
        <taxon>Dikarya</taxon>
        <taxon>Ascomycota</taxon>
        <taxon>Saccharomycotina</taxon>
        <taxon>Pichiomycetes</taxon>
        <taxon>Debaryomycetaceae</taxon>
        <taxon>Candida/Lodderomyces clade</taxon>
        <taxon>Candida</taxon>
    </lineage>
</organism>
<accession>A0A9W4TUM6</accession>
<dbReference type="AlphaFoldDB" id="A0A9W4TUM6"/>
<dbReference type="Proteomes" id="UP001152885">
    <property type="component" value="Unassembled WGS sequence"/>
</dbReference>
<protein>
    <submittedName>
        <fullName evidence="1">Uncharacterized protein</fullName>
    </submittedName>
</protein>
<evidence type="ECO:0000313" key="1">
    <source>
        <dbReference type="EMBL" id="CAI5756675.1"/>
    </source>
</evidence>
<gene>
    <name evidence="1" type="ORF">CANVERA_P1193</name>
</gene>
<proteinExistence type="predicted"/>
<keyword evidence="2" id="KW-1185">Reference proteome</keyword>